<dbReference type="Gene3D" id="3.40.50.300">
    <property type="entry name" value="P-loop containing nucleotide triphosphate hydrolases"/>
    <property type="match status" value="1"/>
</dbReference>
<name>A0A3Q3C2L3_HAPBU</name>
<evidence type="ECO:0000256" key="5">
    <source>
        <dbReference type="ARBA" id="ARBA00022741"/>
    </source>
</evidence>
<dbReference type="PROSITE" id="PS50188">
    <property type="entry name" value="B302_SPRY"/>
    <property type="match status" value="1"/>
</dbReference>
<keyword evidence="5" id="KW-0547">Nucleotide-binding</keyword>
<dbReference type="InterPro" id="IPR041075">
    <property type="entry name" value="NOD1/2_WH"/>
</dbReference>
<dbReference type="FunFam" id="3.40.50.300:FF:001524">
    <property type="entry name" value="Si:dkey-126g1.7"/>
    <property type="match status" value="1"/>
</dbReference>
<dbReference type="Pfam" id="PF13516">
    <property type="entry name" value="LRR_6"/>
    <property type="match status" value="2"/>
</dbReference>
<dbReference type="SMART" id="SM00589">
    <property type="entry name" value="PRY"/>
    <property type="match status" value="1"/>
</dbReference>
<dbReference type="Pfam" id="PF00622">
    <property type="entry name" value="SPRY"/>
    <property type="match status" value="1"/>
</dbReference>
<dbReference type="Proteomes" id="UP000264840">
    <property type="component" value="Unplaced"/>
</dbReference>
<evidence type="ECO:0000256" key="3">
    <source>
        <dbReference type="ARBA" id="ARBA00022614"/>
    </source>
</evidence>
<dbReference type="Pfam" id="PF05729">
    <property type="entry name" value="NACHT"/>
    <property type="match status" value="1"/>
</dbReference>
<comment type="subcellular location">
    <subcellularLocation>
        <location evidence="1">Cytoplasm</location>
    </subcellularLocation>
</comment>
<dbReference type="InterPro" id="IPR003879">
    <property type="entry name" value="Butyrophylin_SPRY"/>
</dbReference>
<evidence type="ECO:0000256" key="6">
    <source>
        <dbReference type="ARBA" id="ARBA00022840"/>
    </source>
</evidence>
<dbReference type="InterPro" id="IPR029495">
    <property type="entry name" value="NACHT-assoc"/>
</dbReference>
<dbReference type="InterPro" id="IPR027417">
    <property type="entry name" value="P-loop_NTPase"/>
</dbReference>
<proteinExistence type="predicted"/>
<keyword evidence="6" id="KW-0067">ATP-binding</keyword>
<dbReference type="InterPro" id="IPR001870">
    <property type="entry name" value="B30.2/SPRY"/>
</dbReference>
<dbReference type="STRING" id="8153.ENSHBUP00000012151"/>
<dbReference type="Pfam" id="PF14484">
    <property type="entry name" value="FISNA"/>
    <property type="match status" value="1"/>
</dbReference>
<dbReference type="Ensembl" id="ENSHBUT00000019525.1">
    <property type="protein sequence ID" value="ENSHBUP00000012151.1"/>
    <property type="gene ID" value="ENSHBUG00000013867.1"/>
</dbReference>
<dbReference type="AlphaFoldDB" id="A0A3Q3C2L3"/>
<dbReference type="OMA" id="TFICSNL"/>
<evidence type="ECO:0000259" key="7">
    <source>
        <dbReference type="PROSITE" id="PS50188"/>
    </source>
</evidence>
<dbReference type="GO" id="GO:0005524">
    <property type="term" value="F:ATP binding"/>
    <property type="evidence" value="ECO:0007669"/>
    <property type="project" value="UniProtKB-KW"/>
</dbReference>
<dbReference type="InterPro" id="IPR007111">
    <property type="entry name" value="NACHT_NTPase"/>
</dbReference>
<organism evidence="9 10">
    <name type="scientific">Haplochromis burtoni</name>
    <name type="common">Burton's mouthbrooder</name>
    <name type="synonym">Chromis burtoni</name>
    <dbReference type="NCBI Taxonomy" id="8153"/>
    <lineage>
        <taxon>Eukaryota</taxon>
        <taxon>Metazoa</taxon>
        <taxon>Chordata</taxon>
        <taxon>Craniata</taxon>
        <taxon>Vertebrata</taxon>
        <taxon>Euteleostomi</taxon>
        <taxon>Actinopterygii</taxon>
        <taxon>Neopterygii</taxon>
        <taxon>Teleostei</taxon>
        <taxon>Neoteleostei</taxon>
        <taxon>Acanthomorphata</taxon>
        <taxon>Ovalentaria</taxon>
        <taxon>Cichlomorphae</taxon>
        <taxon>Cichliformes</taxon>
        <taxon>Cichlidae</taxon>
        <taxon>African cichlids</taxon>
        <taxon>Pseudocrenilabrinae</taxon>
        <taxon>Haplochromini</taxon>
        <taxon>Haplochromis</taxon>
    </lineage>
</organism>
<dbReference type="CDD" id="cd16040">
    <property type="entry name" value="SPRY_PRY_SNTX"/>
    <property type="match status" value="1"/>
</dbReference>
<dbReference type="InterPro" id="IPR003877">
    <property type="entry name" value="SPRY_dom"/>
</dbReference>
<evidence type="ECO:0000256" key="4">
    <source>
        <dbReference type="ARBA" id="ARBA00022737"/>
    </source>
</evidence>
<reference evidence="9" key="2">
    <citation type="submission" date="2025-09" db="UniProtKB">
        <authorList>
            <consortium name="Ensembl"/>
        </authorList>
    </citation>
    <scope>IDENTIFICATION</scope>
</reference>
<evidence type="ECO:0000256" key="2">
    <source>
        <dbReference type="ARBA" id="ARBA00022490"/>
    </source>
</evidence>
<evidence type="ECO:0000259" key="8">
    <source>
        <dbReference type="PROSITE" id="PS50837"/>
    </source>
</evidence>
<dbReference type="GO" id="GO:0005737">
    <property type="term" value="C:cytoplasm"/>
    <property type="evidence" value="ECO:0007669"/>
    <property type="project" value="UniProtKB-SubCell"/>
</dbReference>
<keyword evidence="10" id="KW-1185">Reference proteome</keyword>
<dbReference type="InterPro" id="IPR051261">
    <property type="entry name" value="NLR"/>
</dbReference>
<evidence type="ECO:0000313" key="10">
    <source>
        <dbReference type="Proteomes" id="UP000264840"/>
    </source>
</evidence>
<sequence>SLDVCQRKLRQKLKRFEYIYEGIVRHRDQTLLNKVYTELYITEGLSETVNNEHEVRQIEAASRRSMTKDKQIKCEDIFNSLCGSHRFIRTVLTTGIAGIGKTISVQKFNLEWAEGRVNQDIQLLINLPFRELNLMKERRCTLTELLHNFLTEAKESGISDFSKYKLVLIFDGLDECRLPLDFNNNEPRSCVSEQVPVDVLLTNLFKGNLLPSAHIWITTRPAAARRIPVNCVDRVTEIRGFNDPQKEEYFRKKISDQNMASRVISHVQSTRSLHIMCHIPVFSWISATVLQKILEEKSHESRGEMPNTLTKMYTHFLVHNSLIKCQKYSLSGEVCETQSQVKMNEENILKLGKLAFEQLLKGNIIFYENEISEYEINVSDTAVYSGVFTEISKNDFGIHLKRSYCFVHLSIQEYFAAVYVFHTFICSNLNLLEPEGSLTVREASTEVTGLLQSAVDKALQSENGQLDLFLRFLLGLSQESDQLKSILATMRSTLPSNEEVIEYIKEKISQTLSPERCINLFHCLSELNDQSLVEEIQKCLSSGSLSEITLSPSLWSALVFVLLTSKDELNEFDLRKYSRSEEGLQRLLPVIKESKIAFALTWHHLLFYIVQQPLNILACGYFFCFLRLKECNLTEKGCEMLSKVLFSSCLKELDLSDNDLQDKGVKLLLDGLGNTACQLEKLRFVKISWCRIFMPHKYLKHLKELDLSYNHPGELGMKHLSSIENDPDHLTIRYKLTVNMNTAHSELSFSEDKKKMKRLEESQKYPDNPERFEDWGQVLCNEGLRDRCYWEIEWSGEWMGIGVAYKGISRKGKGNEPVLGYNDQSWSLRYCKGKYTVWHNKNDDAPISVPYFNSKRVGVFLDWTAGTLTFYAVSSQTMIHLHTFHTEFTEPLYPGFRLGEPRATLILRQPEYL</sequence>
<keyword evidence="3" id="KW-0433">Leucine-rich repeat</keyword>
<dbReference type="PROSITE" id="PS50837">
    <property type="entry name" value="NACHT"/>
    <property type="match status" value="1"/>
</dbReference>
<dbReference type="Gene3D" id="3.80.10.10">
    <property type="entry name" value="Ribonuclease Inhibitor"/>
    <property type="match status" value="1"/>
</dbReference>
<dbReference type="SMART" id="SM01288">
    <property type="entry name" value="FISNA"/>
    <property type="match status" value="1"/>
</dbReference>
<dbReference type="SMART" id="SM00368">
    <property type="entry name" value="LRR_RI"/>
    <property type="match status" value="2"/>
</dbReference>
<dbReference type="InterPro" id="IPR043136">
    <property type="entry name" value="B30.2/SPRY_sf"/>
</dbReference>
<dbReference type="InterPro" id="IPR013320">
    <property type="entry name" value="ConA-like_dom_sf"/>
</dbReference>
<evidence type="ECO:0000313" key="9">
    <source>
        <dbReference type="Ensembl" id="ENSHBUP00000012151.1"/>
    </source>
</evidence>
<accession>A0A3Q3C2L3</accession>
<dbReference type="SUPFAM" id="SSF49899">
    <property type="entry name" value="Concanavalin A-like lectins/glucanases"/>
    <property type="match status" value="1"/>
</dbReference>
<dbReference type="Gene3D" id="2.60.120.920">
    <property type="match status" value="1"/>
</dbReference>
<dbReference type="PANTHER" id="PTHR24106">
    <property type="entry name" value="NACHT, LRR AND CARD DOMAINS-CONTAINING"/>
    <property type="match status" value="1"/>
</dbReference>
<keyword evidence="2" id="KW-0963">Cytoplasm</keyword>
<dbReference type="InterPro" id="IPR006574">
    <property type="entry name" value="PRY"/>
</dbReference>
<dbReference type="Pfam" id="PF13765">
    <property type="entry name" value="PRY"/>
    <property type="match status" value="1"/>
</dbReference>
<feature type="domain" description="NACHT" evidence="8">
    <location>
        <begin position="89"/>
        <end position="223"/>
    </location>
</feature>
<protein>
    <recommendedName>
        <fullName evidence="11">B30.2/SPRY domain-containing protein</fullName>
    </recommendedName>
</protein>
<dbReference type="GeneTree" id="ENSGT01150000286904"/>
<dbReference type="SMART" id="SM00449">
    <property type="entry name" value="SPRY"/>
    <property type="match status" value="1"/>
</dbReference>
<dbReference type="InterPro" id="IPR041267">
    <property type="entry name" value="NLRP_HD2"/>
</dbReference>
<dbReference type="SUPFAM" id="SSF52047">
    <property type="entry name" value="RNI-like"/>
    <property type="match status" value="1"/>
</dbReference>
<feature type="domain" description="B30.2/SPRY" evidence="7">
    <location>
        <begin position="716"/>
        <end position="913"/>
    </location>
</feature>
<dbReference type="InterPro" id="IPR001611">
    <property type="entry name" value="Leu-rich_rpt"/>
</dbReference>
<keyword evidence="4" id="KW-0677">Repeat</keyword>
<evidence type="ECO:0000256" key="1">
    <source>
        <dbReference type="ARBA" id="ARBA00004496"/>
    </source>
</evidence>
<dbReference type="Pfam" id="PF17779">
    <property type="entry name" value="WHD_NOD2"/>
    <property type="match status" value="1"/>
</dbReference>
<evidence type="ECO:0008006" key="11">
    <source>
        <dbReference type="Google" id="ProtNLM"/>
    </source>
</evidence>
<dbReference type="PRINTS" id="PR01407">
    <property type="entry name" value="BUTYPHLNCDUF"/>
</dbReference>
<dbReference type="Pfam" id="PF17776">
    <property type="entry name" value="NLRC4_HD2"/>
    <property type="match status" value="1"/>
</dbReference>
<reference evidence="9" key="1">
    <citation type="submission" date="2025-08" db="UniProtKB">
        <authorList>
            <consortium name="Ensembl"/>
        </authorList>
    </citation>
    <scope>IDENTIFICATION</scope>
</reference>
<dbReference type="InterPro" id="IPR032675">
    <property type="entry name" value="LRR_dom_sf"/>
</dbReference>